<dbReference type="EMBL" id="CP036525">
    <property type="protein sequence ID" value="QDT03519.1"/>
    <property type="molecule type" value="Genomic_DNA"/>
</dbReference>
<accession>A0A517N8Q5</accession>
<dbReference type="KEGG" id="rlc:K227x_19030"/>
<dbReference type="AlphaFoldDB" id="A0A517N8Q5"/>
<reference evidence="2 3" key="1">
    <citation type="submission" date="2019-02" db="EMBL/GenBank/DDBJ databases">
        <title>Deep-cultivation of Planctomycetes and their phenomic and genomic characterization uncovers novel biology.</title>
        <authorList>
            <person name="Wiegand S."/>
            <person name="Jogler M."/>
            <person name="Boedeker C."/>
            <person name="Pinto D."/>
            <person name="Vollmers J."/>
            <person name="Rivas-Marin E."/>
            <person name="Kohn T."/>
            <person name="Peeters S.H."/>
            <person name="Heuer A."/>
            <person name="Rast P."/>
            <person name="Oberbeckmann S."/>
            <person name="Bunk B."/>
            <person name="Jeske O."/>
            <person name="Meyerdierks A."/>
            <person name="Storesund J.E."/>
            <person name="Kallscheuer N."/>
            <person name="Luecker S."/>
            <person name="Lage O.M."/>
            <person name="Pohl T."/>
            <person name="Merkel B.J."/>
            <person name="Hornburger P."/>
            <person name="Mueller R.-W."/>
            <person name="Bruemmer F."/>
            <person name="Labrenz M."/>
            <person name="Spormann A.M."/>
            <person name="Op den Camp H."/>
            <person name="Overmann J."/>
            <person name="Amann R."/>
            <person name="Jetten M.S.M."/>
            <person name="Mascher T."/>
            <person name="Medema M.H."/>
            <person name="Devos D.P."/>
            <person name="Kaster A.-K."/>
            <person name="Ovreas L."/>
            <person name="Rohde M."/>
            <person name="Galperin M.Y."/>
            <person name="Jogler C."/>
        </authorList>
    </citation>
    <scope>NUCLEOTIDE SEQUENCE [LARGE SCALE GENOMIC DNA]</scope>
    <source>
        <strain evidence="2 3">K22_7</strain>
    </source>
</reference>
<evidence type="ECO:0000313" key="3">
    <source>
        <dbReference type="Proteomes" id="UP000318538"/>
    </source>
</evidence>
<protein>
    <submittedName>
        <fullName evidence="2">Uncharacterized protein</fullName>
    </submittedName>
</protein>
<sequence length="117" mass="12443">MFYLLLEERFVSARGASPPVSEHSKTREEPDANEKVRLSRGAAAALCRGAGPTVSDDGRNLDLLGRAACGQPGQEDHGGMPNPVAEATGMMLSPLRGCFSGRSLARMRLIGGEYLAR</sequence>
<dbReference type="Proteomes" id="UP000318538">
    <property type="component" value="Chromosome"/>
</dbReference>
<keyword evidence="3" id="KW-1185">Reference proteome</keyword>
<feature type="region of interest" description="Disordered" evidence="1">
    <location>
        <begin position="14"/>
        <end position="35"/>
    </location>
</feature>
<evidence type="ECO:0000313" key="2">
    <source>
        <dbReference type="EMBL" id="QDT03519.1"/>
    </source>
</evidence>
<feature type="compositionally biased region" description="Basic and acidic residues" evidence="1">
    <location>
        <begin position="22"/>
        <end position="35"/>
    </location>
</feature>
<name>A0A517N8Q5_9BACT</name>
<gene>
    <name evidence="2" type="ORF">K227x_19030</name>
</gene>
<proteinExistence type="predicted"/>
<evidence type="ECO:0000256" key="1">
    <source>
        <dbReference type="SAM" id="MobiDB-lite"/>
    </source>
</evidence>
<organism evidence="2 3">
    <name type="scientific">Rubripirellula lacrimiformis</name>
    <dbReference type="NCBI Taxonomy" id="1930273"/>
    <lineage>
        <taxon>Bacteria</taxon>
        <taxon>Pseudomonadati</taxon>
        <taxon>Planctomycetota</taxon>
        <taxon>Planctomycetia</taxon>
        <taxon>Pirellulales</taxon>
        <taxon>Pirellulaceae</taxon>
        <taxon>Rubripirellula</taxon>
    </lineage>
</organism>